<evidence type="ECO:0000256" key="4">
    <source>
        <dbReference type="ARBA" id="ARBA00022982"/>
    </source>
</evidence>
<evidence type="ECO:0000256" key="7">
    <source>
        <dbReference type="SAM" id="Coils"/>
    </source>
</evidence>
<keyword evidence="3 6" id="KW-0479">Metal-binding</keyword>
<dbReference type="Proteomes" id="UP000053690">
    <property type="component" value="Unassembled WGS sequence"/>
</dbReference>
<dbReference type="GO" id="GO:0009055">
    <property type="term" value="F:electron transfer activity"/>
    <property type="evidence" value="ECO:0007669"/>
    <property type="project" value="InterPro"/>
</dbReference>
<dbReference type="EMBL" id="LQBP01000008">
    <property type="protein sequence ID" value="KUJ77817.1"/>
    <property type="molecule type" value="Genomic_DNA"/>
</dbReference>
<evidence type="ECO:0000256" key="1">
    <source>
        <dbReference type="ARBA" id="ARBA00022448"/>
    </source>
</evidence>
<evidence type="ECO:0000256" key="3">
    <source>
        <dbReference type="ARBA" id="ARBA00022723"/>
    </source>
</evidence>
<organism evidence="9 10">
    <name type="scientific">Ruegeria profundi</name>
    <dbReference type="NCBI Taxonomy" id="1685378"/>
    <lineage>
        <taxon>Bacteria</taxon>
        <taxon>Pseudomonadati</taxon>
        <taxon>Pseudomonadota</taxon>
        <taxon>Alphaproteobacteria</taxon>
        <taxon>Rhodobacterales</taxon>
        <taxon>Roseobacteraceae</taxon>
        <taxon>Ruegeria</taxon>
    </lineage>
</organism>
<feature type="domain" description="Cytochrome c" evidence="8">
    <location>
        <begin position="337"/>
        <end position="440"/>
    </location>
</feature>
<feature type="domain" description="Cytochrome c" evidence="8">
    <location>
        <begin position="129"/>
        <end position="217"/>
    </location>
</feature>
<evidence type="ECO:0000256" key="6">
    <source>
        <dbReference type="PROSITE-ProRule" id="PRU00433"/>
    </source>
</evidence>
<reference evidence="10" key="1">
    <citation type="submission" date="2015-12" db="EMBL/GenBank/DDBJ databases">
        <authorList>
            <person name="Zhang G."/>
            <person name="Stingl U."/>
        </authorList>
    </citation>
    <scope>NUCLEOTIDE SEQUENCE [LARGE SCALE GENOMIC DNA]</scope>
    <source>
        <strain evidence="10">ZGT108</strain>
    </source>
</reference>
<dbReference type="InterPro" id="IPR002327">
    <property type="entry name" value="Cyt_c_1A/1B"/>
</dbReference>
<sequence>MSKSLSHVFLPVFGGTAFVLAAAVAFANRNYGQSQIETLETRIEQVEANAAAARENAQAEANRAAELELKVEEIQAAAAERVASGANLTAPAPSHDGIYGLGRPALEEEVAAWDVDVLPDGRGLPAGSGDVWTGEEVFADRCASCHGEFAEGVDNWPVLAGGFDTLADEDPVKTVGSYWPHLSTAWDYISRSMPFGEAGTLTADETYAIVAYILYSNDLVDDDFELNNENFADFEMYNMDGFVVDVRPETEYTEWRKEPCMENCKAEATVTMRSVFLVETPPEGGSNSVMNDANPDELPVFTADGPSFIPTAAPKPEEEAAATPAVQEAAEVDETAELVSAGEKVFKKCKACHQVGEGAKHSTGPTLNGVIGANAGSVEGFKYSNAMKDAAEAGLIWTAEEMAAFLAKPKEYMKGTRMSFAGLKKPDDIEAVIVYLKSFGN</sequence>
<dbReference type="GO" id="GO:0020037">
    <property type="term" value="F:heme binding"/>
    <property type="evidence" value="ECO:0007669"/>
    <property type="project" value="InterPro"/>
</dbReference>
<dbReference type="PROSITE" id="PS51007">
    <property type="entry name" value="CYTC"/>
    <property type="match status" value="2"/>
</dbReference>
<dbReference type="RefSeq" id="WP_068338868.1">
    <property type="nucleotide sequence ID" value="NZ_LQBP01000008.1"/>
</dbReference>
<keyword evidence="5 6" id="KW-0408">Iron</keyword>
<dbReference type="InterPro" id="IPR036909">
    <property type="entry name" value="Cyt_c-like_dom_sf"/>
</dbReference>
<dbReference type="AlphaFoldDB" id="A0A0X3TQ01"/>
<accession>A0A0X3TQ01</accession>
<comment type="caution">
    <text evidence="9">The sequence shown here is derived from an EMBL/GenBank/DDBJ whole genome shotgun (WGS) entry which is preliminary data.</text>
</comment>
<dbReference type="SUPFAM" id="SSF46626">
    <property type="entry name" value="Cytochrome c"/>
    <property type="match status" value="2"/>
</dbReference>
<dbReference type="GO" id="GO:0046872">
    <property type="term" value="F:metal ion binding"/>
    <property type="evidence" value="ECO:0007669"/>
    <property type="project" value="UniProtKB-KW"/>
</dbReference>
<evidence type="ECO:0000313" key="9">
    <source>
        <dbReference type="EMBL" id="KUJ77817.1"/>
    </source>
</evidence>
<keyword evidence="1" id="KW-0813">Transport</keyword>
<dbReference type="PANTHER" id="PTHR11961">
    <property type="entry name" value="CYTOCHROME C"/>
    <property type="match status" value="1"/>
</dbReference>
<evidence type="ECO:0000313" key="10">
    <source>
        <dbReference type="Proteomes" id="UP000053690"/>
    </source>
</evidence>
<dbReference type="PRINTS" id="PR00604">
    <property type="entry name" value="CYTCHRMECIAB"/>
</dbReference>
<dbReference type="Pfam" id="PF00034">
    <property type="entry name" value="Cytochrom_C"/>
    <property type="match status" value="2"/>
</dbReference>
<feature type="coiled-coil region" evidence="7">
    <location>
        <begin position="36"/>
        <end position="82"/>
    </location>
</feature>
<dbReference type="Gene3D" id="1.10.760.10">
    <property type="entry name" value="Cytochrome c-like domain"/>
    <property type="match status" value="2"/>
</dbReference>
<dbReference type="STRING" id="1685378.AVO44_15970"/>
<gene>
    <name evidence="9" type="ORF">AVO44_15970</name>
</gene>
<dbReference type="InterPro" id="IPR009056">
    <property type="entry name" value="Cyt_c-like_dom"/>
</dbReference>
<proteinExistence type="predicted"/>
<evidence type="ECO:0000259" key="8">
    <source>
        <dbReference type="PROSITE" id="PS51007"/>
    </source>
</evidence>
<protein>
    <submittedName>
        <fullName evidence="9">MFS transporter</fullName>
    </submittedName>
</protein>
<dbReference type="OrthoDB" id="9779283at2"/>
<evidence type="ECO:0000256" key="5">
    <source>
        <dbReference type="ARBA" id="ARBA00023004"/>
    </source>
</evidence>
<keyword evidence="10" id="KW-1185">Reference proteome</keyword>
<evidence type="ECO:0000256" key="2">
    <source>
        <dbReference type="ARBA" id="ARBA00022617"/>
    </source>
</evidence>
<keyword evidence="4" id="KW-0249">Electron transport</keyword>
<keyword evidence="7" id="KW-0175">Coiled coil</keyword>
<keyword evidence="2 6" id="KW-0349">Heme</keyword>
<name>A0A0X3TQ01_9RHOB</name>